<evidence type="ECO:0000256" key="2">
    <source>
        <dbReference type="ARBA" id="ARBA00022741"/>
    </source>
</evidence>
<dbReference type="GO" id="GO:0005524">
    <property type="term" value="F:ATP binding"/>
    <property type="evidence" value="ECO:0007669"/>
    <property type="project" value="UniProtKB-KW"/>
</dbReference>
<dbReference type="RefSeq" id="WP_022611559.1">
    <property type="nucleotide sequence ID" value="NZ_LK391965.1"/>
</dbReference>
<dbReference type="InterPro" id="IPR027417">
    <property type="entry name" value="P-loop_NTPase"/>
</dbReference>
<dbReference type="Gene3D" id="3.40.50.300">
    <property type="entry name" value="P-loop containing nucleotide triphosphate hydrolases"/>
    <property type="match status" value="1"/>
</dbReference>
<dbReference type="Proteomes" id="UP000018211">
    <property type="component" value="Unassembled WGS sequence"/>
</dbReference>
<proteinExistence type="predicted"/>
<evidence type="ECO:0000313" key="5">
    <source>
        <dbReference type="EMBL" id="CCO46423.1"/>
    </source>
</evidence>
<feature type="domain" description="ABC transporter" evidence="4">
    <location>
        <begin position="7"/>
        <end position="228"/>
    </location>
</feature>
<keyword evidence="1" id="KW-0813">Transport</keyword>
<dbReference type="SMART" id="SM00382">
    <property type="entry name" value="AAA"/>
    <property type="match status" value="1"/>
</dbReference>
<dbReference type="PROSITE" id="PS50893">
    <property type="entry name" value="ABC_TRANSPORTER_2"/>
    <property type="match status" value="1"/>
</dbReference>
<dbReference type="GO" id="GO:0016887">
    <property type="term" value="F:ATP hydrolysis activity"/>
    <property type="evidence" value="ECO:0007669"/>
    <property type="project" value="InterPro"/>
</dbReference>
<evidence type="ECO:0000313" key="6">
    <source>
        <dbReference type="Proteomes" id="UP000018211"/>
    </source>
</evidence>
<dbReference type="SUPFAM" id="SSF52540">
    <property type="entry name" value="P-loop containing nucleoside triphosphate hydrolases"/>
    <property type="match status" value="1"/>
</dbReference>
<dbReference type="PROSITE" id="PS00211">
    <property type="entry name" value="ABC_TRANSPORTER_1"/>
    <property type="match status" value="1"/>
</dbReference>
<dbReference type="CDD" id="cd03293">
    <property type="entry name" value="ABC_NrtD_SsuB_transporters"/>
    <property type="match status" value="1"/>
</dbReference>
<dbReference type="EMBL" id="CAOF01000086">
    <property type="protein sequence ID" value="CCO46423.1"/>
    <property type="molecule type" value="Genomic_DNA"/>
</dbReference>
<accession>A0AAV2VNX1</accession>
<sequence length="253" mass="28744">MNKNKRLSIRNLSHSFDNRQVLDEISLDLEQGQIMAIVGRSGCGKSTLLNLISGLLQPDQGEIDNRFQTTSILFQDTRLLPWKNTRDNIGWGLKAKGTKKSLRNQAALKLAVEVGLKGEDLNKYPHELSGGMRQRVAMARSFAVRPELLLLDEPFSALDIGLKEDLYSLLISEIEQRKLTVLFITHDLMEAIKLADHIVVLSDNPGRQVYTYECHLPRTERDQDYLYANTMNLMKTEEVKLAFQTGKDDEQSI</sequence>
<gene>
    <name evidence="5" type="ORF">VIBNISOn1_1760044</name>
</gene>
<dbReference type="AlphaFoldDB" id="A0AAV2VNX1"/>
<name>A0AAV2VNX1_9VIBR</name>
<dbReference type="PANTHER" id="PTHR42781:SF8">
    <property type="entry name" value="BICARBONATE TRANSPORT ATP-BINDING PROTEIN CMPC"/>
    <property type="match status" value="1"/>
</dbReference>
<dbReference type="InterPro" id="IPR017871">
    <property type="entry name" value="ABC_transporter-like_CS"/>
</dbReference>
<dbReference type="Pfam" id="PF00005">
    <property type="entry name" value="ABC_tran"/>
    <property type="match status" value="1"/>
</dbReference>
<comment type="caution">
    <text evidence="5">The sequence shown here is derived from an EMBL/GenBank/DDBJ whole genome shotgun (WGS) entry which is preliminary data.</text>
</comment>
<organism evidence="5 6">
    <name type="scientific">Vibrio nigripulchritudo SOn1</name>
    <dbReference type="NCBI Taxonomy" id="1238450"/>
    <lineage>
        <taxon>Bacteria</taxon>
        <taxon>Pseudomonadati</taxon>
        <taxon>Pseudomonadota</taxon>
        <taxon>Gammaproteobacteria</taxon>
        <taxon>Vibrionales</taxon>
        <taxon>Vibrionaceae</taxon>
        <taxon>Vibrio</taxon>
    </lineage>
</organism>
<dbReference type="InterPro" id="IPR003439">
    <property type="entry name" value="ABC_transporter-like_ATP-bd"/>
</dbReference>
<reference evidence="5 6" key="1">
    <citation type="journal article" date="2013" name="ISME J.">
        <title>Comparative genomics of pathogenic lineages of Vibrio nigripulchritudo identifies virulence-associated traits.</title>
        <authorList>
            <person name="Goudenege D."/>
            <person name="Labreuche Y."/>
            <person name="Krin E."/>
            <person name="Ansquer D."/>
            <person name="Mangenot S."/>
            <person name="Calteau A."/>
            <person name="Medigue C."/>
            <person name="Mazel D."/>
            <person name="Polz M.F."/>
            <person name="Le Roux F."/>
        </authorList>
    </citation>
    <scope>NUCLEOTIDE SEQUENCE [LARGE SCALE GENOMIC DNA]</scope>
    <source>
        <strain evidence="5 6">SOn1</strain>
    </source>
</reference>
<keyword evidence="3" id="KW-0067">ATP-binding</keyword>
<dbReference type="InterPro" id="IPR050093">
    <property type="entry name" value="ABC_SmlMolc_Importer"/>
</dbReference>
<protein>
    <submittedName>
        <fullName evidence="5">Sulfonate/nitrate ABC transporter,ATP-binding protein</fullName>
    </submittedName>
</protein>
<keyword evidence="2" id="KW-0547">Nucleotide-binding</keyword>
<evidence type="ECO:0000256" key="1">
    <source>
        <dbReference type="ARBA" id="ARBA00022448"/>
    </source>
</evidence>
<evidence type="ECO:0000259" key="4">
    <source>
        <dbReference type="PROSITE" id="PS50893"/>
    </source>
</evidence>
<dbReference type="PANTHER" id="PTHR42781">
    <property type="entry name" value="SPERMIDINE/PUTRESCINE IMPORT ATP-BINDING PROTEIN POTA"/>
    <property type="match status" value="1"/>
</dbReference>
<dbReference type="InterPro" id="IPR003593">
    <property type="entry name" value="AAA+_ATPase"/>
</dbReference>
<evidence type="ECO:0000256" key="3">
    <source>
        <dbReference type="ARBA" id="ARBA00022840"/>
    </source>
</evidence>